<sequence length="110" mass="12577">MSYVGEFPRSFKLTASSVANQLHYLCVENNSLRLSLKIRICYRNRCVGGRGDVISKRERVNASENYFVCCCAKSISLTERDQPPPFLDLPRIDLFMQILLTCENDSKANH</sequence>
<reference evidence="1 2" key="1">
    <citation type="submission" date="2015-01" db="EMBL/GenBank/DDBJ databases">
        <title>Evolution of Trichinella species and genotypes.</title>
        <authorList>
            <person name="Korhonen P.K."/>
            <person name="Edoardo P."/>
            <person name="Giuseppe L.R."/>
            <person name="Gasser R.B."/>
        </authorList>
    </citation>
    <scope>NUCLEOTIDE SEQUENCE [LARGE SCALE GENOMIC DNA]</scope>
    <source>
        <strain evidence="1">ISS1980</strain>
    </source>
</reference>
<evidence type="ECO:0000313" key="1">
    <source>
        <dbReference type="EMBL" id="KRZ78219.1"/>
    </source>
</evidence>
<name>A0A0V1N2G6_9BILA</name>
<keyword evidence="2" id="KW-1185">Reference proteome</keyword>
<gene>
    <name evidence="1" type="ORF">T10_9403</name>
</gene>
<protein>
    <submittedName>
        <fullName evidence="1">Uncharacterized protein</fullName>
    </submittedName>
</protein>
<dbReference type="Proteomes" id="UP000054843">
    <property type="component" value="Unassembled WGS sequence"/>
</dbReference>
<dbReference type="EMBL" id="JYDO01000013">
    <property type="protein sequence ID" value="KRZ78219.1"/>
    <property type="molecule type" value="Genomic_DNA"/>
</dbReference>
<evidence type="ECO:0000313" key="2">
    <source>
        <dbReference type="Proteomes" id="UP000054843"/>
    </source>
</evidence>
<proteinExistence type="predicted"/>
<accession>A0A0V1N2G6</accession>
<comment type="caution">
    <text evidence="1">The sequence shown here is derived from an EMBL/GenBank/DDBJ whole genome shotgun (WGS) entry which is preliminary data.</text>
</comment>
<organism evidence="1 2">
    <name type="scientific">Trichinella papuae</name>
    <dbReference type="NCBI Taxonomy" id="268474"/>
    <lineage>
        <taxon>Eukaryota</taxon>
        <taxon>Metazoa</taxon>
        <taxon>Ecdysozoa</taxon>
        <taxon>Nematoda</taxon>
        <taxon>Enoplea</taxon>
        <taxon>Dorylaimia</taxon>
        <taxon>Trichinellida</taxon>
        <taxon>Trichinellidae</taxon>
        <taxon>Trichinella</taxon>
    </lineage>
</organism>
<dbReference type="AlphaFoldDB" id="A0A0V1N2G6"/>